<reference evidence="1" key="1">
    <citation type="submission" date="2020-05" db="EMBL/GenBank/DDBJ databases">
        <authorList>
            <person name="Chiriac C."/>
            <person name="Salcher M."/>
            <person name="Ghai R."/>
            <person name="Kavagutti S V."/>
        </authorList>
    </citation>
    <scope>NUCLEOTIDE SEQUENCE</scope>
</reference>
<dbReference type="AlphaFoldDB" id="A0A6J7GLI9"/>
<accession>A0A6J7GLI9</accession>
<sequence>MSTHDFADQNAVMGFSCGVKSIDGFSCDCYRGVKAEGVVSATEIVIDRLGNSDDVHAAFGECGCNTQRVFAADGNKGINAKFFEITFDSLNATLDLDRVRT</sequence>
<dbReference type="EMBL" id="CAFBMC010000069">
    <property type="protein sequence ID" value="CAB4905033.1"/>
    <property type="molecule type" value="Genomic_DNA"/>
</dbReference>
<evidence type="ECO:0000313" key="1">
    <source>
        <dbReference type="EMBL" id="CAB4905033.1"/>
    </source>
</evidence>
<proteinExistence type="predicted"/>
<protein>
    <submittedName>
        <fullName evidence="1">Unannotated protein</fullName>
    </submittedName>
</protein>
<name>A0A6J7GLI9_9ZZZZ</name>
<organism evidence="1">
    <name type="scientific">freshwater metagenome</name>
    <dbReference type="NCBI Taxonomy" id="449393"/>
    <lineage>
        <taxon>unclassified sequences</taxon>
        <taxon>metagenomes</taxon>
        <taxon>ecological metagenomes</taxon>
    </lineage>
</organism>
<gene>
    <name evidence="1" type="ORF">UFOPK3495_01197</name>
</gene>